<feature type="region of interest" description="Disordered" evidence="1">
    <location>
        <begin position="382"/>
        <end position="406"/>
    </location>
</feature>
<gene>
    <name evidence="4" type="ORF">GCM10011374_37760</name>
</gene>
<dbReference type="EMBL" id="BMEQ01000036">
    <property type="protein sequence ID" value="GGG69737.1"/>
    <property type="molecule type" value="Genomic_DNA"/>
</dbReference>
<dbReference type="InterPro" id="IPR025736">
    <property type="entry name" value="PucR_C-HTH_dom"/>
</dbReference>
<reference evidence="4" key="1">
    <citation type="journal article" date="2014" name="Int. J. Syst. Evol. Microbiol.">
        <title>Complete genome sequence of Corynebacterium casei LMG S-19264T (=DSM 44701T), isolated from a smear-ripened cheese.</title>
        <authorList>
            <consortium name="US DOE Joint Genome Institute (JGI-PGF)"/>
            <person name="Walter F."/>
            <person name="Albersmeier A."/>
            <person name="Kalinowski J."/>
            <person name="Ruckert C."/>
        </authorList>
    </citation>
    <scope>NUCLEOTIDE SEQUENCE</scope>
    <source>
        <strain evidence="4">CGMCC 1.12187</strain>
    </source>
</reference>
<dbReference type="InterPro" id="IPR012914">
    <property type="entry name" value="PucR_dom"/>
</dbReference>
<dbReference type="Proteomes" id="UP000638848">
    <property type="component" value="Unassembled WGS sequence"/>
</dbReference>
<dbReference type="InterPro" id="IPR042070">
    <property type="entry name" value="PucR_C-HTH_sf"/>
</dbReference>
<feature type="domain" description="Purine catabolism PurC-like" evidence="2">
    <location>
        <begin position="55"/>
        <end position="170"/>
    </location>
</feature>
<feature type="domain" description="PucR C-terminal helix-turn-helix" evidence="3">
    <location>
        <begin position="503"/>
        <end position="560"/>
    </location>
</feature>
<dbReference type="Pfam" id="PF07905">
    <property type="entry name" value="PucR"/>
    <property type="match status" value="1"/>
</dbReference>
<reference evidence="4" key="2">
    <citation type="submission" date="2020-09" db="EMBL/GenBank/DDBJ databases">
        <authorList>
            <person name="Sun Q."/>
            <person name="Zhou Y."/>
        </authorList>
    </citation>
    <scope>NUCLEOTIDE SEQUENCE</scope>
    <source>
        <strain evidence="4">CGMCC 1.12187</strain>
    </source>
</reference>
<proteinExistence type="predicted"/>
<evidence type="ECO:0000259" key="3">
    <source>
        <dbReference type="Pfam" id="PF13556"/>
    </source>
</evidence>
<dbReference type="Gene3D" id="1.10.10.2840">
    <property type="entry name" value="PucR C-terminal helix-turn-helix domain"/>
    <property type="match status" value="1"/>
</dbReference>
<feature type="region of interest" description="Disordered" evidence="1">
    <location>
        <begin position="1"/>
        <end position="47"/>
    </location>
</feature>
<organism evidence="4 5">
    <name type="scientific">Kocuria dechangensis</name>
    <dbReference type="NCBI Taxonomy" id="1176249"/>
    <lineage>
        <taxon>Bacteria</taxon>
        <taxon>Bacillati</taxon>
        <taxon>Actinomycetota</taxon>
        <taxon>Actinomycetes</taxon>
        <taxon>Micrococcales</taxon>
        <taxon>Micrococcaceae</taxon>
        <taxon>Kocuria</taxon>
    </lineage>
</organism>
<accession>A0A917M1X6</accession>
<dbReference type="PANTHER" id="PTHR33744:SF1">
    <property type="entry name" value="DNA-BINDING TRANSCRIPTIONAL ACTIVATOR ADER"/>
    <property type="match status" value="1"/>
</dbReference>
<evidence type="ECO:0000259" key="2">
    <source>
        <dbReference type="Pfam" id="PF07905"/>
    </source>
</evidence>
<dbReference type="Pfam" id="PF13556">
    <property type="entry name" value="HTH_30"/>
    <property type="match status" value="1"/>
</dbReference>
<name>A0A917M1X6_9MICC</name>
<sequence length="569" mass="59614">MSPPVAGHNGSPVRVACQGAGTGGRDSGPARRASTVVTPPTRPQEDPPVITVAQVLGLHGLGLRPLVTGDTSLPVSWVATSELTDPTPYLNGGEIILFTGLTSPTARPAWEDYVRRLADRGVVALGTGVGGRLTWDRVPEELTAAARGAGLTLFEVPERTPFLRIIQEVAGLRAAEERTALETTLAHQRALTRAATAVDGSVQVLRALAALLPGAWAAVCTADAEIRERSAPGTPALPSDLSLEQLVGRLRGAGLRGSLSESGPRGGVVVHPLGVHGDPDGYLVVVLPGPVERAQAATITTAVALLSLHAERTAEQRLSRRRIRAGALALLLGGDVRAGDALLAVAGDDAWGGTVRRVRAVRLRGGPERTREALRRLEAHAERTGHRVLAGTPAPGGSGSSGEEDTPVLVEDAPAVLAALRRIVELADLRAGIGGSAALDDAATSHGQALDTLERTAARQRIGTWDDVVAGGVAGLLPPEPARAWARELLEPLTSQGPAGERLLATLRVFLTHNGNRRQTAEDLGVHRNTLLHQLQLVEKALRRSLDDPQLRADLWIALHLPGDQQAPS</sequence>
<dbReference type="InterPro" id="IPR051448">
    <property type="entry name" value="CdaR-like_regulators"/>
</dbReference>
<evidence type="ECO:0000313" key="5">
    <source>
        <dbReference type="Proteomes" id="UP000638848"/>
    </source>
</evidence>
<dbReference type="PANTHER" id="PTHR33744">
    <property type="entry name" value="CARBOHYDRATE DIACID REGULATOR"/>
    <property type="match status" value="1"/>
</dbReference>
<evidence type="ECO:0000313" key="4">
    <source>
        <dbReference type="EMBL" id="GGG69737.1"/>
    </source>
</evidence>
<dbReference type="AlphaFoldDB" id="A0A917M1X6"/>
<evidence type="ECO:0000256" key="1">
    <source>
        <dbReference type="SAM" id="MobiDB-lite"/>
    </source>
</evidence>
<protein>
    <submittedName>
        <fullName evidence="4">Fis family transcriptional regulator</fullName>
    </submittedName>
</protein>
<keyword evidence="5" id="KW-1185">Reference proteome</keyword>
<comment type="caution">
    <text evidence="4">The sequence shown here is derived from an EMBL/GenBank/DDBJ whole genome shotgun (WGS) entry which is preliminary data.</text>
</comment>